<dbReference type="EMBL" id="LAZR01012560">
    <property type="protein sequence ID" value="KKM26199.1"/>
    <property type="molecule type" value="Genomic_DNA"/>
</dbReference>
<feature type="non-terminal residue" evidence="1">
    <location>
        <position position="116"/>
    </location>
</feature>
<gene>
    <name evidence="1" type="ORF">LCGC14_1587210</name>
</gene>
<dbReference type="AlphaFoldDB" id="A0A0F9J183"/>
<accession>A0A0F9J183</accession>
<sequence>MKEVKHEVLELYGRWRLIARHKGTDKIAKVIEGDNLIVTVGKTMVGDALIDAAAQWDTGLTYCALGANSGAPAVGETQLVDEGGGAAMRKTITSKTRVVNEITLSTFFTAAQSTPV</sequence>
<name>A0A0F9J183_9ZZZZ</name>
<organism evidence="1">
    <name type="scientific">marine sediment metagenome</name>
    <dbReference type="NCBI Taxonomy" id="412755"/>
    <lineage>
        <taxon>unclassified sequences</taxon>
        <taxon>metagenomes</taxon>
        <taxon>ecological metagenomes</taxon>
    </lineage>
</organism>
<evidence type="ECO:0000313" key="1">
    <source>
        <dbReference type="EMBL" id="KKM26199.1"/>
    </source>
</evidence>
<protein>
    <submittedName>
        <fullName evidence="1">Uncharacterized protein</fullName>
    </submittedName>
</protein>
<comment type="caution">
    <text evidence="1">The sequence shown here is derived from an EMBL/GenBank/DDBJ whole genome shotgun (WGS) entry which is preliminary data.</text>
</comment>
<reference evidence="1" key="1">
    <citation type="journal article" date="2015" name="Nature">
        <title>Complex archaea that bridge the gap between prokaryotes and eukaryotes.</title>
        <authorList>
            <person name="Spang A."/>
            <person name="Saw J.H."/>
            <person name="Jorgensen S.L."/>
            <person name="Zaremba-Niedzwiedzka K."/>
            <person name="Martijn J."/>
            <person name="Lind A.E."/>
            <person name="van Eijk R."/>
            <person name="Schleper C."/>
            <person name="Guy L."/>
            <person name="Ettema T.J."/>
        </authorList>
    </citation>
    <scope>NUCLEOTIDE SEQUENCE</scope>
</reference>
<proteinExistence type="predicted"/>